<gene>
    <name evidence="1" type="ordered locus">TCELL_0241</name>
</gene>
<organism evidence="1 2">
    <name type="scientific">Thermogladius calderae (strain DSM 22663 / VKM B-2946 / 1633)</name>
    <dbReference type="NCBI Taxonomy" id="1184251"/>
    <lineage>
        <taxon>Archaea</taxon>
        <taxon>Thermoproteota</taxon>
        <taxon>Thermoprotei</taxon>
        <taxon>Desulfurococcales</taxon>
        <taxon>Desulfurococcaceae</taxon>
        <taxon>Thermogladius</taxon>
    </lineage>
</organism>
<proteinExistence type="predicted"/>
<dbReference type="GeneID" id="13012522"/>
<dbReference type="eggNOG" id="arCOG11785">
    <property type="taxonomic scope" value="Archaea"/>
</dbReference>
<accession>I3TD28</accession>
<dbReference type="EMBL" id="CP003531">
    <property type="protein sequence ID" value="AFK50666.1"/>
    <property type="molecule type" value="Genomic_DNA"/>
</dbReference>
<dbReference type="KEGG" id="thg:TCELL_0241"/>
<dbReference type="HOGENOM" id="CLU_1590966_0_0_2"/>
<dbReference type="AlphaFoldDB" id="I3TD28"/>
<dbReference type="InParanoid" id="I3TD28"/>
<sequence>MGATLLVKLYMDAVSEVALPKLARALREKGFRVEVLPPVSLIALLSAEIGAVHDVIYKVKSAGSTEYVRSVCLEYWARASKCPCNKPLVKVGDWVACSDTIEGTQLYIRCSPKGVLVRVALRGSLRDLVSPPSSIFTVCTEREGFDKLITSIGKSLEVLSSYVRSLA</sequence>
<keyword evidence="2" id="KW-1185">Reference proteome</keyword>
<evidence type="ECO:0000313" key="2">
    <source>
        <dbReference type="Proteomes" id="UP000005270"/>
    </source>
</evidence>
<reference evidence="1 2" key="1">
    <citation type="journal article" date="2012" name="J. Bacteriol.">
        <title>Complete genome sequence of the hyperthermophilic cellulolytic Crenarchaeon 'Thermogladius cellulolyticus' 1633.</title>
        <authorList>
            <person name="Mardanov A.V."/>
            <person name="Kochetkova T.V."/>
            <person name="Beletsky A.V."/>
            <person name="Bonch-Osmolovskaya E.A."/>
            <person name="Ravin N.V."/>
            <person name="Skryabin K.G."/>
        </authorList>
    </citation>
    <scope>NUCLEOTIDE SEQUENCE [LARGE SCALE GENOMIC DNA]</scope>
    <source>
        <strain evidence="2">DSM 22663 / VKM B-2946 / 1633</strain>
    </source>
</reference>
<dbReference type="STRING" id="1184251.TCELL_0241"/>
<dbReference type="Proteomes" id="UP000005270">
    <property type="component" value="Chromosome"/>
</dbReference>
<evidence type="ECO:0000313" key="1">
    <source>
        <dbReference type="EMBL" id="AFK50666.1"/>
    </source>
</evidence>
<protein>
    <submittedName>
        <fullName evidence="1">Uncharacterized protein</fullName>
    </submittedName>
</protein>
<name>I3TD28_THEC1</name>
<dbReference type="RefSeq" id="WP_014736917.1">
    <property type="nucleotide sequence ID" value="NC_017954.1"/>
</dbReference>